<dbReference type="InterPro" id="IPR011006">
    <property type="entry name" value="CheY-like_superfamily"/>
</dbReference>
<reference evidence="1 2" key="1">
    <citation type="submission" date="2018-07" db="EMBL/GenBank/DDBJ databases">
        <title>A draft genome of a endophytic bacteria, a new species of Pedobacter.</title>
        <authorList>
            <person name="Zhang Z.D."/>
            <person name="Chen Z.J."/>
        </authorList>
    </citation>
    <scope>NUCLEOTIDE SEQUENCE [LARGE SCALE GENOMIC DNA]</scope>
    <source>
        <strain evidence="1 2">RS10</strain>
    </source>
</reference>
<evidence type="ECO:0000313" key="2">
    <source>
        <dbReference type="Proteomes" id="UP000252081"/>
    </source>
</evidence>
<name>A0A366KMC0_9SPHI</name>
<organism evidence="1 2">
    <name type="scientific">Pedobacter miscanthi</name>
    <dbReference type="NCBI Taxonomy" id="2259170"/>
    <lineage>
        <taxon>Bacteria</taxon>
        <taxon>Pseudomonadati</taxon>
        <taxon>Bacteroidota</taxon>
        <taxon>Sphingobacteriia</taxon>
        <taxon>Sphingobacteriales</taxon>
        <taxon>Sphingobacteriaceae</taxon>
        <taxon>Pedobacter</taxon>
    </lineage>
</organism>
<proteinExistence type="predicted"/>
<comment type="caution">
    <text evidence="1">The sequence shown here is derived from an EMBL/GenBank/DDBJ whole genome shotgun (WGS) entry which is preliminary data.</text>
</comment>
<dbReference type="EMBL" id="QNQU01000029">
    <property type="protein sequence ID" value="RBQ02826.1"/>
    <property type="molecule type" value="Genomic_DNA"/>
</dbReference>
<accession>A0A366KMC0</accession>
<evidence type="ECO:0000313" key="1">
    <source>
        <dbReference type="EMBL" id="RBQ02826.1"/>
    </source>
</evidence>
<evidence type="ECO:0008006" key="3">
    <source>
        <dbReference type="Google" id="ProtNLM"/>
    </source>
</evidence>
<dbReference type="Proteomes" id="UP000252081">
    <property type="component" value="Unassembled WGS sequence"/>
</dbReference>
<dbReference type="RefSeq" id="WP_113951525.1">
    <property type="nucleotide sequence ID" value="NZ_QNQU01000029.1"/>
</dbReference>
<keyword evidence="2" id="KW-1185">Reference proteome</keyword>
<dbReference type="OrthoDB" id="8480007at2"/>
<dbReference type="Gene3D" id="3.40.50.2300">
    <property type="match status" value="1"/>
</dbReference>
<protein>
    <recommendedName>
        <fullName evidence="3">Response regulatory domain-containing protein</fullName>
    </recommendedName>
</protein>
<dbReference type="AlphaFoldDB" id="A0A366KMC0"/>
<sequence>MKYKIGYVDEDPDQVLLYQMDLRDNFDVIGYNITKHMPISELIDQIYSSDIDMLMIDYFLVDNNVLLYNGDEVARKFREIKPQFPMIIFTNEQADAFPNVEIPNIIYDKVEANENLKHFEDILVKNIVDYKNLIGRNKVVLQNLINKGEEKGLNSEEKHRLIEAQLELYRLDKRTNEIPIHLYDITKFEKLEAAKTEALKYVESLKAK</sequence>
<gene>
    <name evidence="1" type="ORF">DRW42_24560</name>
</gene>
<dbReference type="SUPFAM" id="SSF52172">
    <property type="entry name" value="CheY-like"/>
    <property type="match status" value="1"/>
</dbReference>